<feature type="chain" id="PRO_5005538637" description="Alpha 1,4-glycosyltransferase domain-containing protein" evidence="1">
    <location>
        <begin position="30"/>
        <end position="236"/>
    </location>
</feature>
<sequence length="236" mass="27395">MRLFTWRQRHIVLACIVLLLLGFIPGLQNIPNSGPVVEEITPIDIDLDRAKLQYLQKANRLNSPLVQYNNTIYGHGEYELESDVPQCRKMFVVWTTDESTWQEFNSVSLESIFRYDACAQVFVYANNLPFDFFQGYNEAGFFLKVIRYDLPSLAKGKAGEKWAKGSSYTYKRSPYYAVHESDFLRVFLLYNYGGTYIDLDHFMLPMSRVLNNHKNMLGAETCQEDNPVCRKCCFVL</sequence>
<evidence type="ECO:0000313" key="3">
    <source>
        <dbReference type="Proteomes" id="UP000054560"/>
    </source>
</evidence>
<dbReference type="SUPFAM" id="SSF53448">
    <property type="entry name" value="Nucleotide-diphospho-sugar transferases"/>
    <property type="match status" value="1"/>
</dbReference>
<dbReference type="EMBL" id="KQ243456">
    <property type="protein sequence ID" value="KNC75722.1"/>
    <property type="molecule type" value="Genomic_DNA"/>
</dbReference>
<proteinExistence type="predicted"/>
<dbReference type="AlphaFoldDB" id="A0A0L0FG19"/>
<dbReference type="InterPro" id="IPR029044">
    <property type="entry name" value="Nucleotide-diphossugar_trans"/>
</dbReference>
<evidence type="ECO:0000256" key="1">
    <source>
        <dbReference type="SAM" id="SignalP"/>
    </source>
</evidence>
<organism evidence="2 3">
    <name type="scientific">Sphaeroforma arctica JP610</name>
    <dbReference type="NCBI Taxonomy" id="667725"/>
    <lineage>
        <taxon>Eukaryota</taxon>
        <taxon>Ichthyosporea</taxon>
        <taxon>Ichthyophonida</taxon>
        <taxon>Sphaeroforma</taxon>
    </lineage>
</organism>
<protein>
    <recommendedName>
        <fullName evidence="4">Alpha 1,4-glycosyltransferase domain-containing protein</fullName>
    </recommendedName>
</protein>
<dbReference type="RefSeq" id="XP_014149624.1">
    <property type="nucleotide sequence ID" value="XM_014294149.1"/>
</dbReference>
<keyword evidence="3" id="KW-1185">Reference proteome</keyword>
<dbReference type="Pfam" id="PF04488">
    <property type="entry name" value="Gly_transf_sug"/>
    <property type="match status" value="1"/>
</dbReference>
<accession>A0A0L0FG19</accession>
<gene>
    <name evidence="2" type="ORF">SARC_11759</name>
</gene>
<dbReference type="Proteomes" id="UP000054560">
    <property type="component" value="Unassembled WGS sequence"/>
</dbReference>
<dbReference type="InterPro" id="IPR007577">
    <property type="entry name" value="GlycoTrfase_DXD_sugar-bd_CS"/>
</dbReference>
<dbReference type="InterPro" id="IPR044789">
    <property type="entry name" value="Put_A1-4-GlycosylTfrase_plant"/>
</dbReference>
<dbReference type="PANTHER" id="PTHR47213:SF1">
    <property type="entry name" value="OS07G0567300 PROTEIN"/>
    <property type="match status" value="1"/>
</dbReference>
<evidence type="ECO:0008006" key="4">
    <source>
        <dbReference type="Google" id="ProtNLM"/>
    </source>
</evidence>
<feature type="signal peptide" evidence="1">
    <location>
        <begin position="1"/>
        <end position="29"/>
    </location>
</feature>
<dbReference type="PANTHER" id="PTHR47213">
    <property type="entry name" value="OS07G0567300 PROTEIN"/>
    <property type="match status" value="1"/>
</dbReference>
<name>A0A0L0FG19_9EUKA</name>
<dbReference type="STRING" id="667725.A0A0L0FG19"/>
<dbReference type="OrthoDB" id="409543at2759"/>
<reference evidence="2 3" key="1">
    <citation type="submission" date="2011-02" db="EMBL/GenBank/DDBJ databases">
        <title>The Genome Sequence of Sphaeroforma arctica JP610.</title>
        <authorList>
            <consortium name="The Broad Institute Genome Sequencing Platform"/>
            <person name="Russ C."/>
            <person name="Cuomo C."/>
            <person name="Young S.K."/>
            <person name="Zeng Q."/>
            <person name="Gargeya S."/>
            <person name="Alvarado L."/>
            <person name="Berlin A."/>
            <person name="Chapman S.B."/>
            <person name="Chen Z."/>
            <person name="Freedman E."/>
            <person name="Gellesch M."/>
            <person name="Goldberg J."/>
            <person name="Griggs A."/>
            <person name="Gujja S."/>
            <person name="Heilman E."/>
            <person name="Heiman D."/>
            <person name="Howarth C."/>
            <person name="Mehta T."/>
            <person name="Neiman D."/>
            <person name="Pearson M."/>
            <person name="Roberts A."/>
            <person name="Saif S."/>
            <person name="Shea T."/>
            <person name="Shenoy N."/>
            <person name="Sisk P."/>
            <person name="Stolte C."/>
            <person name="Sykes S."/>
            <person name="White J."/>
            <person name="Yandava C."/>
            <person name="Burger G."/>
            <person name="Gray M.W."/>
            <person name="Holland P.W.H."/>
            <person name="King N."/>
            <person name="Lang F.B.F."/>
            <person name="Roger A.J."/>
            <person name="Ruiz-Trillo I."/>
            <person name="Haas B."/>
            <person name="Nusbaum C."/>
            <person name="Birren B."/>
        </authorList>
    </citation>
    <scope>NUCLEOTIDE SEQUENCE [LARGE SCALE GENOMIC DNA]</scope>
    <source>
        <strain evidence="2 3">JP610</strain>
    </source>
</reference>
<dbReference type="GeneID" id="25912263"/>
<evidence type="ECO:0000313" key="2">
    <source>
        <dbReference type="EMBL" id="KNC75722.1"/>
    </source>
</evidence>
<keyword evidence="1" id="KW-0732">Signal</keyword>
<dbReference type="Gene3D" id="3.90.550.20">
    <property type="match status" value="1"/>
</dbReference>